<dbReference type="InterPro" id="IPR013221">
    <property type="entry name" value="Mur_ligase_cen"/>
</dbReference>
<keyword evidence="7 9" id="KW-0067">ATP-binding</keyword>
<dbReference type="GO" id="GO:0071555">
    <property type="term" value="P:cell wall organization"/>
    <property type="evidence" value="ECO:0007669"/>
    <property type="project" value="UniProtKB-KW"/>
</dbReference>
<dbReference type="InterPro" id="IPR018109">
    <property type="entry name" value="Folylpolyglutamate_synth_CS"/>
</dbReference>
<dbReference type="InterPro" id="IPR004101">
    <property type="entry name" value="Mur_ligase_C"/>
</dbReference>
<dbReference type="Gene3D" id="3.40.50.720">
    <property type="entry name" value="NAD(P)-binding Rossmann-like Domain"/>
    <property type="match status" value="1"/>
</dbReference>
<evidence type="ECO:0000256" key="6">
    <source>
        <dbReference type="ARBA" id="ARBA00022741"/>
    </source>
</evidence>
<evidence type="ECO:0000313" key="14">
    <source>
        <dbReference type="Proteomes" id="UP000773614"/>
    </source>
</evidence>
<dbReference type="PANTHER" id="PTHR43692">
    <property type="entry name" value="UDP-N-ACETYLMURAMOYLALANINE--D-GLUTAMATE LIGASE"/>
    <property type="match status" value="1"/>
</dbReference>
<dbReference type="OrthoDB" id="9809796at2"/>
<evidence type="ECO:0000256" key="3">
    <source>
        <dbReference type="ARBA" id="ARBA00022490"/>
    </source>
</evidence>
<evidence type="ECO:0000256" key="4">
    <source>
        <dbReference type="ARBA" id="ARBA00022598"/>
    </source>
</evidence>
<protein>
    <recommendedName>
        <fullName evidence="9 10">UDP-N-acetylmuramoylalanine--D-glutamate ligase</fullName>
        <ecNumber evidence="9 10">6.3.2.9</ecNumber>
    </recommendedName>
    <alternativeName>
        <fullName evidence="9">D-glutamic acid-adding enzyme</fullName>
    </alternativeName>
    <alternativeName>
        <fullName evidence="9">UDP-N-acetylmuramoyl-L-alanyl-D-glutamate synthetase</fullName>
    </alternativeName>
</protein>
<evidence type="ECO:0000259" key="11">
    <source>
        <dbReference type="Pfam" id="PF02875"/>
    </source>
</evidence>
<feature type="binding site" evidence="9">
    <location>
        <begin position="119"/>
        <end position="125"/>
    </location>
    <ligand>
        <name>ATP</name>
        <dbReference type="ChEBI" id="CHEBI:30616"/>
    </ligand>
</feature>
<dbReference type="InterPro" id="IPR036615">
    <property type="entry name" value="Mur_ligase_C_dom_sf"/>
</dbReference>
<comment type="function">
    <text evidence="9 10">Cell wall formation. Catalyzes the addition of glutamate to the nucleotide precursor UDP-N-acetylmuramoyl-L-alanine (UMA).</text>
</comment>
<keyword evidence="9 10" id="KW-0961">Cell wall biogenesis/degradation</keyword>
<evidence type="ECO:0000256" key="5">
    <source>
        <dbReference type="ARBA" id="ARBA00022618"/>
    </source>
</evidence>
<dbReference type="Gene3D" id="3.90.190.20">
    <property type="entry name" value="Mur ligase, C-terminal domain"/>
    <property type="match status" value="1"/>
</dbReference>
<keyword evidence="4 9" id="KW-0436">Ligase</keyword>
<evidence type="ECO:0000256" key="10">
    <source>
        <dbReference type="RuleBase" id="RU003664"/>
    </source>
</evidence>
<keyword evidence="14" id="KW-1185">Reference proteome</keyword>
<dbReference type="Pfam" id="PF08245">
    <property type="entry name" value="Mur_ligase_M"/>
    <property type="match status" value="1"/>
</dbReference>
<dbReference type="GO" id="GO:0009252">
    <property type="term" value="P:peptidoglycan biosynthetic process"/>
    <property type="evidence" value="ECO:0007669"/>
    <property type="project" value="UniProtKB-UniRule"/>
</dbReference>
<dbReference type="PANTHER" id="PTHR43692:SF1">
    <property type="entry name" value="UDP-N-ACETYLMURAMOYLALANINE--D-GLUTAMATE LIGASE"/>
    <property type="match status" value="1"/>
</dbReference>
<keyword evidence="9 10" id="KW-0573">Peptidoglycan synthesis</keyword>
<keyword evidence="3 9" id="KW-0963">Cytoplasm</keyword>
<dbReference type="GO" id="GO:0005524">
    <property type="term" value="F:ATP binding"/>
    <property type="evidence" value="ECO:0007669"/>
    <property type="project" value="UniProtKB-UniRule"/>
</dbReference>
<proteinExistence type="inferred from homology"/>
<evidence type="ECO:0000256" key="9">
    <source>
        <dbReference type="HAMAP-Rule" id="MF_00639"/>
    </source>
</evidence>
<dbReference type="SUPFAM" id="SSF51735">
    <property type="entry name" value="NAD(P)-binding Rossmann-fold domains"/>
    <property type="match status" value="1"/>
</dbReference>
<evidence type="ECO:0000313" key="13">
    <source>
        <dbReference type="EMBL" id="MYZ47793.1"/>
    </source>
</evidence>
<dbReference type="HAMAP" id="MF_00639">
    <property type="entry name" value="MurD"/>
    <property type="match status" value="1"/>
</dbReference>
<name>A0A964WTA4_9HYPH</name>
<dbReference type="PROSITE" id="PS01011">
    <property type="entry name" value="FOLYLPOLYGLU_SYNT_1"/>
    <property type="match status" value="1"/>
</dbReference>
<comment type="similarity">
    <text evidence="9">Belongs to the MurCDEF family.</text>
</comment>
<feature type="domain" description="Mur ligase central" evidence="12">
    <location>
        <begin position="117"/>
        <end position="301"/>
    </location>
</feature>
<dbReference type="RefSeq" id="WP_161140139.1">
    <property type="nucleotide sequence ID" value="NZ_SPKJ01000021.1"/>
</dbReference>
<dbReference type="GO" id="GO:0051301">
    <property type="term" value="P:cell division"/>
    <property type="evidence" value="ECO:0007669"/>
    <property type="project" value="UniProtKB-KW"/>
</dbReference>
<reference evidence="13" key="1">
    <citation type="submission" date="2019-03" db="EMBL/GenBank/DDBJ databases">
        <title>Afifella sp. nov., isolated from activated sludge.</title>
        <authorList>
            <person name="Li Q."/>
            <person name="Liu Y."/>
        </authorList>
    </citation>
    <scope>NUCLEOTIDE SEQUENCE</scope>
    <source>
        <strain evidence="13">L72</strain>
    </source>
</reference>
<accession>A0A964WTA4</accession>
<comment type="subcellular location">
    <subcellularLocation>
        <location evidence="1 9 10">Cytoplasm</location>
    </subcellularLocation>
</comment>
<evidence type="ECO:0000256" key="7">
    <source>
        <dbReference type="ARBA" id="ARBA00022840"/>
    </source>
</evidence>
<keyword evidence="8 9" id="KW-0131">Cell cycle</keyword>
<dbReference type="InterPro" id="IPR005762">
    <property type="entry name" value="MurD"/>
</dbReference>
<evidence type="ECO:0000259" key="12">
    <source>
        <dbReference type="Pfam" id="PF08245"/>
    </source>
</evidence>
<comment type="caution">
    <text evidence="13">The sequence shown here is derived from an EMBL/GenBank/DDBJ whole genome shotgun (WGS) entry which is preliminary data.</text>
</comment>
<dbReference type="AlphaFoldDB" id="A0A964WTA4"/>
<dbReference type="Pfam" id="PF02875">
    <property type="entry name" value="Mur_ligase_C"/>
    <property type="match status" value="1"/>
</dbReference>
<organism evidence="13 14">
    <name type="scientific">Propylenella binzhouense</name>
    <dbReference type="NCBI Taxonomy" id="2555902"/>
    <lineage>
        <taxon>Bacteria</taxon>
        <taxon>Pseudomonadati</taxon>
        <taxon>Pseudomonadota</taxon>
        <taxon>Alphaproteobacteria</taxon>
        <taxon>Hyphomicrobiales</taxon>
        <taxon>Propylenellaceae</taxon>
        <taxon>Propylenella</taxon>
    </lineage>
</organism>
<dbReference type="SUPFAM" id="SSF53244">
    <property type="entry name" value="MurD-like peptide ligases, peptide-binding domain"/>
    <property type="match status" value="1"/>
</dbReference>
<evidence type="ECO:0000256" key="2">
    <source>
        <dbReference type="ARBA" id="ARBA00004752"/>
    </source>
</evidence>
<comment type="catalytic activity">
    <reaction evidence="9 10">
        <text>UDP-N-acetyl-alpha-D-muramoyl-L-alanine + D-glutamate + ATP = UDP-N-acetyl-alpha-D-muramoyl-L-alanyl-D-glutamate + ADP + phosphate + H(+)</text>
        <dbReference type="Rhea" id="RHEA:16429"/>
        <dbReference type="ChEBI" id="CHEBI:15378"/>
        <dbReference type="ChEBI" id="CHEBI:29986"/>
        <dbReference type="ChEBI" id="CHEBI:30616"/>
        <dbReference type="ChEBI" id="CHEBI:43474"/>
        <dbReference type="ChEBI" id="CHEBI:83898"/>
        <dbReference type="ChEBI" id="CHEBI:83900"/>
        <dbReference type="ChEBI" id="CHEBI:456216"/>
        <dbReference type="EC" id="6.3.2.9"/>
    </reaction>
</comment>
<dbReference type="InterPro" id="IPR036291">
    <property type="entry name" value="NAD(P)-bd_dom_sf"/>
</dbReference>
<dbReference type="EC" id="6.3.2.9" evidence="9 10"/>
<evidence type="ECO:0000256" key="1">
    <source>
        <dbReference type="ARBA" id="ARBA00004496"/>
    </source>
</evidence>
<evidence type="ECO:0000256" key="8">
    <source>
        <dbReference type="ARBA" id="ARBA00023306"/>
    </source>
</evidence>
<dbReference type="Gene3D" id="3.40.1190.10">
    <property type="entry name" value="Mur-like, catalytic domain"/>
    <property type="match status" value="1"/>
</dbReference>
<dbReference type="GO" id="GO:0004326">
    <property type="term" value="F:tetrahydrofolylpolyglutamate synthase activity"/>
    <property type="evidence" value="ECO:0007669"/>
    <property type="project" value="InterPro"/>
</dbReference>
<dbReference type="GO" id="GO:0005737">
    <property type="term" value="C:cytoplasm"/>
    <property type="evidence" value="ECO:0007669"/>
    <property type="project" value="UniProtKB-SubCell"/>
</dbReference>
<dbReference type="GO" id="GO:0008360">
    <property type="term" value="P:regulation of cell shape"/>
    <property type="evidence" value="ECO:0007669"/>
    <property type="project" value="UniProtKB-KW"/>
</dbReference>
<dbReference type="SUPFAM" id="SSF53623">
    <property type="entry name" value="MurD-like peptide ligases, catalytic domain"/>
    <property type="match status" value="1"/>
</dbReference>
<comment type="pathway">
    <text evidence="2 9 10">Cell wall biogenesis; peptidoglycan biosynthesis.</text>
</comment>
<keyword evidence="6 9" id="KW-0547">Nucleotide-binding</keyword>
<dbReference type="NCBIfam" id="TIGR01087">
    <property type="entry name" value="murD"/>
    <property type="match status" value="1"/>
</dbReference>
<dbReference type="GO" id="GO:0008764">
    <property type="term" value="F:UDP-N-acetylmuramoylalanine-D-glutamate ligase activity"/>
    <property type="evidence" value="ECO:0007669"/>
    <property type="project" value="UniProtKB-UniRule"/>
</dbReference>
<dbReference type="EMBL" id="SPKJ01000021">
    <property type="protein sequence ID" value="MYZ47793.1"/>
    <property type="molecule type" value="Genomic_DNA"/>
</dbReference>
<sequence length="469" mass="49458">MAVALDHLAGRTIAVFGLARSGLATIRAAVAGGATVVAWDDREQARTEAEALGARALPFADWPWRVLSDLVLAPGIPLTHPKPHPVAAAAHAAGVGIVCDIELLWREAEGKARFVAITGTNGKSTTTALLGHVLRSAGFEAEVGGNIGRAALDLEGPAPERVYVLEMSSYQLDLVHRFRPDVAVWLNLTPDHLDRHGDMAGYRRAKERIFANMATTDTAIVGIDEPVMLSVARTLRERNGPAVETVMVAPGEGAGEAAPGWRVDAGGRLFRGAEIAADFSDLATLRGAHNWQNAATAFAAARALGVAPDRIMAGMRTFPGLAHRMEIVARRGRTLFVNDSKATNADAAAKALATFRPIYWIAGGLAKSGGIDDLAPFFPRIAKAYLIGAAADAFSQTLARRVPHAIAGDVQTAVTMAAQDAAQDSSPEAAVLLSPACASFDQFADFEARGEAFRRAVASLDEDVIQEAV</sequence>
<keyword evidence="5 9" id="KW-0132">Cell division</keyword>
<gene>
    <name evidence="9" type="primary">murD</name>
    <name evidence="13" type="ORF">E4O86_08715</name>
</gene>
<dbReference type="Proteomes" id="UP000773614">
    <property type="component" value="Unassembled WGS sequence"/>
</dbReference>
<keyword evidence="9 10" id="KW-0133">Cell shape</keyword>
<feature type="domain" description="Mur ligase C-terminal" evidence="11">
    <location>
        <begin position="323"/>
        <end position="437"/>
    </location>
</feature>
<dbReference type="InterPro" id="IPR036565">
    <property type="entry name" value="Mur-like_cat_sf"/>
</dbReference>